<dbReference type="AlphaFoldDB" id="A0A0C1YAI3"/>
<evidence type="ECO:0000313" key="3">
    <source>
        <dbReference type="Proteomes" id="UP000031572"/>
    </source>
</evidence>
<evidence type="ECO:0000313" key="1">
    <source>
        <dbReference type="EMBL" id="KIF82045.1"/>
    </source>
</evidence>
<name>A0A0C1YAI3_9BURK</name>
<gene>
    <name evidence="2" type="ORF">TSA66_01195</name>
    <name evidence="1" type="ORF">TSA66_16570</name>
</gene>
<protein>
    <submittedName>
        <fullName evidence="2">Uncharacterized protein</fullName>
    </submittedName>
</protein>
<organism evidence="2 3">
    <name type="scientific">Noviherbaspirillum autotrophicum</name>
    <dbReference type="NCBI Taxonomy" id="709839"/>
    <lineage>
        <taxon>Bacteria</taxon>
        <taxon>Pseudomonadati</taxon>
        <taxon>Pseudomonadota</taxon>
        <taxon>Betaproteobacteria</taxon>
        <taxon>Burkholderiales</taxon>
        <taxon>Oxalobacteraceae</taxon>
        <taxon>Noviherbaspirillum</taxon>
    </lineage>
</organism>
<reference evidence="2 3" key="1">
    <citation type="submission" date="2014-12" db="EMBL/GenBank/DDBJ databases">
        <title>Denitrispirillum autotrophicum gen. nov., sp. nov., Denitrifying, Facultatively Autotrophic Bacteria Isolated from Rice Paddy Soil.</title>
        <authorList>
            <person name="Ishii S."/>
            <person name="Ashida N."/>
            <person name="Ohno H."/>
            <person name="Otsuka S."/>
            <person name="Yokota A."/>
            <person name="Senoo K."/>
        </authorList>
    </citation>
    <scope>NUCLEOTIDE SEQUENCE [LARGE SCALE GENOMIC DNA]</scope>
    <source>
        <strain evidence="2 3">TSA66</strain>
    </source>
</reference>
<sequence length="67" mass="7829">MPSFPIIDLRVQQLWKPGFLLKMLLESLALLKAQQFLGSIHTYLLKSWFASVSFPRTVTRYSIRCEN</sequence>
<comment type="caution">
    <text evidence="2">The sequence shown here is derived from an EMBL/GenBank/DDBJ whole genome shotgun (WGS) entry which is preliminary data.</text>
</comment>
<accession>A0A0C1YAI3</accession>
<dbReference type="EMBL" id="JWJG01000018">
    <property type="protein sequence ID" value="KIF84008.1"/>
    <property type="molecule type" value="Genomic_DNA"/>
</dbReference>
<keyword evidence="3" id="KW-1185">Reference proteome</keyword>
<proteinExistence type="predicted"/>
<evidence type="ECO:0000313" key="2">
    <source>
        <dbReference type="EMBL" id="KIF84008.1"/>
    </source>
</evidence>
<dbReference type="Proteomes" id="UP000031572">
    <property type="component" value="Unassembled WGS sequence"/>
</dbReference>
<dbReference type="EMBL" id="JWJG01000028">
    <property type="protein sequence ID" value="KIF82045.1"/>
    <property type="molecule type" value="Genomic_DNA"/>
</dbReference>